<evidence type="ECO:0000313" key="3">
    <source>
        <dbReference type="EMBL" id="EAN77957.1"/>
    </source>
</evidence>
<evidence type="ECO:0000256" key="2">
    <source>
        <dbReference type="SAM" id="Phobius"/>
    </source>
</evidence>
<feature type="region of interest" description="Disordered" evidence="1">
    <location>
        <begin position="300"/>
        <end position="319"/>
    </location>
</feature>
<dbReference type="GO" id="GO:0005739">
    <property type="term" value="C:mitochondrion"/>
    <property type="evidence" value="ECO:0000314"/>
    <property type="project" value="GeneDB"/>
</dbReference>
<dbReference type="AlphaFoldDB" id="Q38B63"/>
<dbReference type="OMA" id="LPFMERE"/>
<accession>Q38B63</accession>
<name>Q38B63_TRYB2</name>
<keyword evidence="4" id="KW-1185">Reference proteome</keyword>
<feature type="region of interest" description="Disordered" evidence="1">
    <location>
        <begin position="135"/>
        <end position="187"/>
    </location>
</feature>
<dbReference type="GO" id="GO:0005634">
    <property type="term" value="C:nucleus"/>
    <property type="evidence" value="ECO:0000314"/>
    <property type="project" value="GeneDB"/>
</dbReference>
<reference evidence="3 4" key="2">
    <citation type="journal article" date="2005" name="Science">
        <title>The genome of the African trypanosome Trypanosoma brucei.</title>
        <authorList>
            <person name="Berriman M."/>
            <person name="Ghedin E."/>
            <person name="Hertz-Fowler C."/>
            <person name="Blandin G."/>
            <person name="Renauld H."/>
            <person name="Bartholomeu D.C."/>
            <person name="Lennard N.J."/>
            <person name="Caler E."/>
            <person name="Hamlin N.E."/>
            <person name="Haas B."/>
            <person name="Bohme U."/>
            <person name="Hannick L."/>
            <person name="Aslett M.A."/>
            <person name="Shallom J."/>
            <person name="Marcello L."/>
            <person name="Hou L."/>
            <person name="Wickstead B."/>
            <person name="Alsmark U.C."/>
            <person name="Arrowsmith C."/>
            <person name="Atkin R.J."/>
            <person name="Barron A.J."/>
            <person name="Bringaud F."/>
            <person name="Brooks K."/>
            <person name="Carrington M."/>
            <person name="Cherevach I."/>
            <person name="Chillingworth T.J."/>
            <person name="Churcher C."/>
            <person name="Clark L.N."/>
            <person name="Corton C.H."/>
            <person name="Cronin A."/>
            <person name="Davies R.M."/>
            <person name="Doggett J."/>
            <person name="Djikeng A."/>
            <person name="Feldblyum T."/>
            <person name="Field M.C."/>
            <person name="Fraser A."/>
            <person name="Goodhead I."/>
            <person name="Hance Z."/>
            <person name="Harper D."/>
            <person name="Harris B.R."/>
            <person name="Hauser H."/>
            <person name="Hostetler J."/>
            <person name="Ivens A."/>
            <person name="Jagels K."/>
            <person name="Johnson D."/>
            <person name="Johnson J."/>
            <person name="Jones K."/>
            <person name="Kerhornou A.X."/>
            <person name="Koo H."/>
            <person name="Larke N."/>
            <person name="Landfear S."/>
            <person name="Larkin C."/>
            <person name="Leech V."/>
            <person name="Line A."/>
            <person name="Lord A."/>
            <person name="Macleod A."/>
            <person name="Mooney P.J."/>
            <person name="Moule S."/>
            <person name="Martin D.M."/>
            <person name="Morgan G.W."/>
            <person name="Mungall K."/>
            <person name="Norbertczak H."/>
            <person name="Ormond D."/>
            <person name="Pai G."/>
            <person name="Peacock C.S."/>
            <person name="Peterson J."/>
            <person name="Quail M.A."/>
            <person name="Rabbinowitsch E."/>
            <person name="Rajandream M.A."/>
            <person name="Reitter C."/>
            <person name="Salzberg S.L."/>
            <person name="Sanders M."/>
            <person name="Schobel S."/>
            <person name="Sharp S."/>
            <person name="Simmonds M."/>
            <person name="Simpson A.J."/>
            <person name="Tallon L."/>
            <person name="Turner C.M."/>
            <person name="Tait A."/>
            <person name="Tivey A.R."/>
            <person name="Van Aken S."/>
            <person name="Walker D."/>
            <person name="Wanless D."/>
            <person name="Wang S."/>
            <person name="White B."/>
            <person name="White O."/>
            <person name="Whitehead S."/>
            <person name="Woodward J."/>
            <person name="Wortman J."/>
            <person name="Adams M.D."/>
            <person name="Embley T.M."/>
            <person name="Gull K."/>
            <person name="Ullu E."/>
            <person name="Barry J.D."/>
            <person name="Fairlamb A.H."/>
            <person name="Opperdoes F."/>
            <person name="Barrell B.G."/>
            <person name="Donelson J.E."/>
            <person name="Hall N."/>
            <person name="Fraser C.M."/>
            <person name="Melville S.E."/>
            <person name="El-Sayed N.M."/>
        </authorList>
    </citation>
    <scope>NUCLEOTIDE SEQUENCE [LARGE SCALE GENOMIC DNA]</scope>
    <source>
        <strain evidence="3 4">927/4 GUTat10.1</strain>
    </source>
</reference>
<gene>
    <name evidence="3" type="ORF">Tb10.70.1640</name>
</gene>
<dbReference type="eggNOG" id="ENOG502S9PD">
    <property type="taxonomic scope" value="Eukaryota"/>
</dbReference>
<dbReference type="GeneID" id="3662624"/>
<feature type="transmembrane region" description="Helical" evidence="2">
    <location>
        <begin position="535"/>
        <end position="553"/>
    </location>
</feature>
<keyword evidence="2" id="KW-1133">Transmembrane helix</keyword>
<organism evidence="3 4">
    <name type="scientific">Trypanosoma brucei brucei (strain 927/4 GUTat10.1)</name>
    <dbReference type="NCBI Taxonomy" id="185431"/>
    <lineage>
        <taxon>Eukaryota</taxon>
        <taxon>Discoba</taxon>
        <taxon>Euglenozoa</taxon>
        <taxon>Kinetoplastea</taxon>
        <taxon>Metakinetoplastina</taxon>
        <taxon>Trypanosomatida</taxon>
        <taxon>Trypanosomatidae</taxon>
        <taxon>Trypanosoma</taxon>
    </lineage>
</organism>
<dbReference type="KEGG" id="tbr:Tb10.70.1640"/>
<feature type="compositionally biased region" description="Basic and acidic residues" evidence="1">
    <location>
        <begin position="135"/>
        <end position="158"/>
    </location>
</feature>
<sequence length="614" mass="68089">MCGKVSFSIFVLLTYRPSRISPLSFPFNPRLINVCKKHRRMTPGAMYLSSVTLTLCIVLLATGARQSAAAAAAVGETVILDQGSSESIRIVESGGSTTDASFDFVGLWPHGEHRESDAMFFDEEDAKYEKWMVKEREKKRKQEKEKREEKQKAMNKSKDKPRKPPKGASTFQLTQAAVRARTTERRSRLRALRKPNSLLFDAAWSAVLEDSDNLRKLLSADSIMRSREGEGNNPESQYVQLLSTAFSHTVRNLTTESRSDWISPLIYALPFPVLLDNGALVSAEQEVRALMTDLQVMKATPVPQPSSNGSEKKVPSSTDVEATTQLVEDNLRIASTTISASKSAHRVVAQLALPIMGHAKSSVSDQLREVEKQIRANDESTVAKRRELKDLAKLKKVVKATKDRIHAADGELRNAYFSTTPMLSKSSFLISLALICRLRLSRNTYVDAVDMLPGIDAFADFTGSMRAELYSFLFYPLGVGVAVSAATTWCLLSTRQLITKKLKRQAGRLLQQTSTSGGRPGKVSGITMFALRANLLLEALSPLFVPLVTFYIINRTLTKDLLYPIVITVKPAQRLVLGFVVISVLVASVIVSRVLTAVDRWSLNRHNANKRKVQ</sequence>
<reference evidence="3 4" key="1">
    <citation type="journal article" date="2005" name="Science">
        <title>Comparative genomics of trypanosomatid parasitic protozoa.</title>
        <authorList>
            <person name="El-Sayed N.M."/>
            <person name="Myler P.J."/>
            <person name="Blandin G."/>
            <person name="Berriman M."/>
            <person name="Crabtree J."/>
            <person name="Aggarwal G."/>
            <person name="Caler E."/>
            <person name="Renauld H."/>
            <person name="Worthey E.A."/>
            <person name="Hertz-Fowler C."/>
            <person name="Ghedin E."/>
            <person name="Peacock C."/>
            <person name="Bartholomeu D.C."/>
            <person name="Haas B.J."/>
            <person name="Tran A.N."/>
            <person name="Wortman J.R."/>
            <person name="Alsmark U.C."/>
            <person name="Angiuoli S."/>
            <person name="Anupama A."/>
            <person name="Badger J."/>
            <person name="Bringaud F."/>
            <person name="Cadag E."/>
            <person name="Carlton J.M."/>
            <person name="Cerqueira G.C."/>
            <person name="Creasy T."/>
            <person name="Delcher A.L."/>
            <person name="Djikeng A."/>
            <person name="Embley T.M."/>
            <person name="Hauser C."/>
            <person name="Ivens A.C."/>
            <person name="Kummerfeld S.K."/>
            <person name="Pereira-Leal J.B."/>
            <person name="Nilsson D."/>
            <person name="Peterson J."/>
            <person name="Salzberg S.L."/>
            <person name="Shallom J."/>
            <person name="Silva J.C."/>
            <person name="Sundaram J."/>
            <person name="Westenberger S."/>
            <person name="White O."/>
            <person name="Melville S.E."/>
            <person name="Donelson J.E."/>
            <person name="Andersson B."/>
            <person name="Stuart K.D."/>
            <person name="Hall N."/>
        </authorList>
    </citation>
    <scope>NUCLEOTIDE SEQUENCE [LARGE SCALE GENOMIC DNA]</scope>
    <source>
        <strain evidence="3 4">927/4 GUTat10.1</strain>
    </source>
</reference>
<dbReference type="Proteomes" id="UP000008524">
    <property type="component" value="Chromosome 10"/>
</dbReference>
<dbReference type="EMBL" id="CM000208">
    <property type="protein sequence ID" value="EAN77957.1"/>
    <property type="molecule type" value="Genomic_DNA"/>
</dbReference>
<protein>
    <submittedName>
        <fullName evidence="3">Uncharacterized protein</fullName>
    </submittedName>
</protein>
<feature type="transmembrane region" description="Helical" evidence="2">
    <location>
        <begin position="573"/>
        <end position="595"/>
    </location>
</feature>
<dbReference type="PaxDb" id="5691-EAN77957"/>
<keyword evidence="2" id="KW-0472">Membrane</keyword>
<dbReference type="InParanoid" id="Q38B63"/>
<dbReference type="GO" id="GO:0005783">
    <property type="term" value="C:endoplasmic reticulum"/>
    <property type="evidence" value="ECO:0000314"/>
    <property type="project" value="GeneDB"/>
</dbReference>
<dbReference type="OrthoDB" id="251826at2759"/>
<feature type="compositionally biased region" description="Polar residues" evidence="1">
    <location>
        <begin position="305"/>
        <end position="319"/>
    </location>
</feature>
<dbReference type="RefSeq" id="XP_822785.1">
    <property type="nucleotide sequence ID" value="XM_817692.1"/>
</dbReference>
<keyword evidence="2" id="KW-0812">Transmembrane</keyword>
<evidence type="ECO:0000256" key="1">
    <source>
        <dbReference type="SAM" id="MobiDB-lite"/>
    </source>
</evidence>
<proteinExistence type="predicted"/>
<evidence type="ECO:0000313" key="4">
    <source>
        <dbReference type="Proteomes" id="UP000008524"/>
    </source>
</evidence>
<feature type="transmembrane region" description="Helical" evidence="2">
    <location>
        <begin position="472"/>
        <end position="494"/>
    </location>
</feature>